<dbReference type="EMBL" id="PIQA01000001">
    <property type="protein sequence ID" value="RUO68004.1"/>
    <property type="molecule type" value="Genomic_DNA"/>
</dbReference>
<evidence type="ECO:0000313" key="2">
    <source>
        <dbReference type="EMBL" id="RUO68004.1"/>
    </source>
</evidence>
<comment type="caution">
    <text evidence="2">The sequence shown here is derived from an EMBL/GenBank/DDBJ whole genome shotgun (WGS) entry which is preliminary data.</text>
</comment>
<reference evidence="2 3" key="1">
    <citation type="journal article" date="2011" name="Front. Microbiol.">
        <title>Genomic signatures of strain selection and enhancement in Bacillus atrophaeus var. globigii, a historical biowarfare simulant.</title>
        <authorList>
            <person name="Gibbons H.S."/>
            <person name="Broomall S.M."/>
            <person name="McNew L.A."/>
            <person name="Daligault H."/>
            <person name="Chapman C."/>
            <person name="Bruce D."/>
            <person name="Karavis M."/>
            <person name="Krepps M."/>
            <person name="McGregor P.A."/>
            <person name="Hong C."/>
            <person name="Park K.H."/>
            <person name="Akmal A."/>
            <person name="Feldman A."/>
            <person name="Lin J.S."/>
            <person name="Chang W.E."/>
            <person name="Higgs B.W."/>
            <person name="Demirev P."/>
            <person name="Lindquist J."/>
            <person name="Liem A."/>
            <person name="Fochler E."/>
            <person name="Read T.D."/>
            <person name="Tapia R."/>
            <person name="Johnson S."/>
            <person name="Bishop-Lilly K.A."/>
            <person name="Detter C."/>
            <person name="Han C."/>
            <person name="Sozhamannan S."/>
            <person name="Rosenzweig C.N."/>
            <person name="Skowronski E.W."/>
        </authorList>
    </citation>
    <scope>NUCLEOTIDE SEQUENCE [LARGE SCALE GENOMIC DNA]</scope>
    <source>
        <strain evidence="2 3">TPS4-2</strain>
    </source>
</reference>
<accession>A0A432YXE5</accession>
<dbReference type="RefSeq" id="WP_126751629.1">
    <property type="nucleotide sequence ID" value="NZ_JBHUMT010000016.1"/>
</dbReference>
<dbReference type="AlphaFoldDB" id="A0A432YXE5"/>
<dbReference type="Proteomes" id="UP000288361">
    <property type="component" value="Unassembled WGS sequence"/>
</dbReference>
<gene>
    <name evidence="2" type="ORF">CWI73_03870</name>
</gene>
<evidence type="ECO:0000256" key="1">
    <source>
        <dbReference type="SAM" id="Coils"/>
    </source>
</evidence>
<organism evidence="2 3">
    <name type="scientific">Idiomarina piscisalsi</name>
    <dbReference type="NCBI Taxonomy" id="1096243"/>
    <lineage>
        <taxon>Bacteria</taxon>
        <taxon>Pseudomonadati</taxon>
        <taxon>Pseudomonadota</taxon>
        <taxon>Gammaproteobacteria</taxon>
        <taxon>Alteromonadales</taxon>
        <taxon>Idiomarinaceae</taxon>
        <taxon>Idiomarina</taxon>
    </lineage>
</organism>
<protein>
    <submittedName>
        <fullName evidence="2">Uncharacterized protein</fullName>
    </submittedName>
</protein>
<feature type="coiled-coil region" evidence="1">
    <location>
        <begin position="103"/>
        <end position="130"/>
    </location>
</feature>
<keyword evidence="1" id="KW-0175">Coiled coil</keyword>
<proteinExistence type="predicted"/>
<evidence type="ECO:0000313" key="3">
    <source>
        <dbReference type="Proteomes" id="UP000288361"/>
    </source>
</evidence>
<name>A0A432YXE5_9GAMM</name>
<sequence>MNTELQIEYSNMLDSSYKLFANKLVLNKELMDKEGLTEEQAIKQIELELQSKSIDELSDAEMRMALLLARKENSRLQKELDKRQFSFNQTESGVSVNFDDNKMRNLELENRRVSRMFEEQEKELAHFKQESLILSGKVNCQSEELYKLRERLSVSENALTAIKAVIALDTRNEDEDDD</sequence>